<evidence type="ECO:0000256" key="1">
    <source>
        <dbReference type="SAM" id="Phobius"/>
    </source>
</evidence>
<evidence type="ECO:0000313" key="3">
    <source>
        <dbReference type="Proteomes" id="UP001196843"/>
    </source>
</evidence>
<protein>
    <recommendedName>
        <fullName evidence="4">YhhN-like protein</fullName>
    </recommendedName>
</protein>
<gene>
    <name evidence="2" type="ORF">JNB62_14625</name>
</gene>
<keyword evidence="1" id="KW-0472">Membrane</keyword>
<sequence>MSAPPSVADESRSIGRREDRRGLSWRRVWPAALGVLVAAGTAYGLGDARDAAPVVVASGLVYLAAGATGRRAAAWIAFAVTFALIGLDKFAAVDALPWLFALAAVLLTFGLVTRRTRPWWAFPLQVAGMAAFGALAYVAVQLSPAVGGVLVGAALLGHAAWDLVHHRAHRVVDQRFAEFCAVLDVLVAVVVVVLALRS</sequence>
<feature type="transmembrane region" description="Helical" evidence="1">
    <location>
        <begin position="28"/>
        <end position="45"/>
    </location>
</feature>
<reference evidence="2 3" key="1">
    <citation type="journal article" date="2021" name="MBio">
        <title>Poor Competitiveness of Bradyrhizobium in Pigeon Pea Root Colonization in Indian Soils.</title>
        <authorList>
            <person name="Chalasani D."/>
            <person name="Basu A."/>
            <person name="Pullabhotla S.V.S.R.N."/>
            <person name="Jorrin B."/>
            <person name="Neal A.L."/>
            <person name="Poole P.S."/>
            <person name="Podile A.R."/>
            <person name="Tkacz A."/>
        </authorList>
    </citation>
    <scope>NUCLEOTIDE SEQUENCE [LARGE SCALE GENOMIC DNA]</scope>
    <source>
        <strain evidence="2 3">HU14</strain>
    </source>
</reference>
<feature type="transmembrane region" description="Helical" evidence="1">
    <location>
        <begin position="51"/>
        <end position="67"/>
    </location>
</feature>
<feature type="transmembrane region" description="Helical" evidence="1">
    <location>
        <begin position="119"/>
        <end position="139"/>
    </location>
</feature>
<name>A0ABS7HQD9_9MICO</name>
<keyword evidence="1" id="KW-1133">Transmembrane helix</keyword>
<evidence type="ECO:0008006" key="4">
    <source>
        <dbReference type="Google" id="ProtNLM"/>
    </source>
</evidence>
<proteinExistence type="predicted"/>
<feature type="transmembrane region" description="Helical" evidence="1">
    <location>
        <begin position="176"/>
        <end position="196"/>
    </location>
</feature>
<dbReference type="RefSeq" id="WP_220301634.1">
    <property type="nucleotide sequence ID" value="NZ_JAEUAW010000012.1"/>
</dbReference>
<keyword evidence="3" id="KW-1185">Reference proteome</keyword>
<dbReference type="Proteomes" id="UP001196843">
    <property type="component" value="Unassembled WGS sequence"/>
</dbReference>
<dbReference type="EMBL" id="JAEUAW010000012">
    <property type="protein sequence ID" value="MBW9094925.1"/>
    <property type="molecule type" value="Genomic_DNA"/>
</dbReference>
<keyword evidence="1" id="KW-0812">Transmembrane</keyword>
<comment type="caution">
    <text evidence="2">The sequence shown here is derived from an EMBL/GenBank/DDBJ whole genome shotgun (WGS) entry which is preliminary data.</text>
</comment>
<feature type="transmembrane region" description="Helical" evidence="1">
    <location>
        <begin position="145"/>
        <end position="164"/>
    </location>
</feature>
<accession>A0ABS7HQD9</accession>
<organism evidence="2 3">
    <name type="scientific">Microbacterium jejuense</name>
    <dbReference type="NCBI Taxonomy" id="1263637"/>
    <lineage>
        <taxon>Bacteria</taxon>
        <taxon>Bacillati</taxon>
        <taxon>Actinomycetota</taxon>
        <taxon>Actinomycetes</taxon>
        <taxon>Micrococcales</taxon>
        <taxon>Microbacteriaceae</taxon>
        <taxon>Microbacterium</taxon>
    </lineage>
</organism>
<evidence type="ECO:0000313" key="2">
    <source>
        <dbReference type="EMBL" id="MBW9094925.1"/>
    </source>
</evidence>
<feature type="transmembrane region" description="Helical" evidence="1">
    <location>
        <begin position="96"/>
        <end position="112"/>
    </location>
</feature>